<keyword evidence="1" id="KW-1133">Transmembrane helix</keyword>
<evidence type="ECO:0000313" key="2">
    <source>
        <dbReference type="EMBL" id="ESL06521.1"/>
    </source>
</evidence>
<dbReference type="EMBL" id="AUPL01005804">
    <property type="protein sequence ID" value="ESL06521.1"/>
    <property type="molecule type" value="Genomic_DNA"/>
</dbReference>
<protein>
    <submittedName>
        <fullName evidence="2">Uncharacterized protein</fullName>
    </submittedName>
</protein>
<dbReference type="SUPFAM" id="SSF143865">
    <property type="entry name" value="CorA soluble domain-like"/>
    <property type="match status" value="1"/>
</dbReference>
<dbReference type="InterPro" id="IPR045861">
    <property type="entry name" value="CorA_cytoplasmic_dom"/>
</dbReference>
<keyword evidence="1" id="KW-0812">Transmembrane</keyword>
<keyword evidence="1" id="KW-0472">Membrane</keyword>
<reference evidence="2 3" key="1">
    <citation type="submission" date="2013-07" db="EMBL/GenBank/DDBJ databases">
        <authorList>
            <person name="Stoco P.H."/>
            <person name="Wagner G."/>
            <person name="Gerber A."/>
            <person name="Zaha A."/>
            <person name="Thompson C."/>
            <person name="Bartholomeu D.C."/>
            <person name="Luckemeyer D.D."/>
            <person name="Bahia D."/>
            <person name="Loreto E."/>
            <person name="Prestes E.B."/>
            <person name="Lima F.M."/>
            <person name="Rodrigues-Luiz G."/>
            <person name="Vallejo G.A."/>
            <person name="Filho J.F."/>
            <person name="Monteiro K.M."/>
            <person name="Tyler K.M."/>
            <person name="de Almeida L.G."/>
            <person name="Ortiz M.F."/>
            <person name="Siervo M.A."/>
            <person name="de Moraes M.H."/>
            <person name="Cunha O.L."/>
            <person name="Mendonca-Neto R."/>
            <person name="Silva R."/>
            <person name="Teixeira S.M."/>
            <person name="Murta S.M."/>
            <person name="Sincero T.C."/>
            <person name="Mendes T.A."/>
            <person name="Urmenyi T.P."/>
            <person name="Silva V.G."/>
            <person name="da Rocha W.D."/>
            <person name="Andersson B."/>
            <person name="Romanha A.J."/>
            <person name="Steindel M."/>
            <person name="de Vasconcelos A.T."/>
            <person name="Grisard E.C."/>
        </authorList>
    </citation>
    <scope>NUCLEOTIDE SEQUENCE [LARGE SCALE GENOMIC DNA]</scope>
    <source>
        <strain evidence="2 3">SC58</strain>
    </source>
</reference>
<sequence length="514" mass="58195">MKSRQRRGPSNAEVAFSYELFGSIDIDSGEFLDFTGGNGSRPNREITGFLQNKSFAQGKETASRQSLYVQFQQAVDMGNGATGRTDGRNDGFVNLEDTAQHVWFFSQRSEGSVPFACNFTTGDQFVQYAKSHSLFSTAPRGSVEKAAAGPPMAAKWLDIQTTNKNLLTDLLSQFPLSEEIIDRCCYLDDMDRHLAHSTPGYFFFNLLCTPATTEDEGYCSRQKKSVMQLSLESVMSEESDSSIPAAVPVAVIVFPEWIITVREKPFHELGDLLKFLHINCSDRSSDTTTRRRRQVMTSPFIFASLFQITVGHQLDTASLITSLDRMGDYVFRVENDPKGKEKVLQRITNARRAFAECAAELTRREHIVSVLLQPHMANSFLTQEKTVCHLLESSRAHLLRLGDEIADARDTLSVTNWYHNTVRTWKILRSGNRATRQMLLLLEITNILYPVLAAQLLYTMNVPVPFDSDRDASAKNTRAFFVVLVFILLYTLLCGRAVYALFHRKRWRTRLLAW</sequence>
<gene>
    <name evidence="2" type="ORF">TRSC58_05804</name>
</gene>
<dbReference type="AlphaFoldDB" id="A0A061IXC6"/>
<organism evidence="2 3">
    <name type="scientific">Trypanosoma rangeli SC58</name>
    <dbReference type="NCBI Taxonomy" id="429131"/>
    <lineage>
        <taxon>Eukaryota</taxon>
        <taxon>Discoba</taxon>
        <taxon>Euglenozoa</taxon>
        <taxon>Kinetoplastea</taxon>
        <taxon>Metakinetoplastina</taxon>
        <taxon>Trypanosomatida</taxon>
        <taxon>Trypanosomatidae</taxon>
        <taxon>Trypanosoma</taxon>
        <taxon>Herpetosoma</taxon>
    </lineage>
</organism>
<evidence type="ECO:0000313" key="3">
    <source>
        <dbReference type="Proteomes" id="UP000031737"/>
    </source>
</evidence>
<keyword evidence="3" id="KW-1185">Reference proteome</keyword>
<proteinExistence type="predicted"/>
<accession>A0A061IXC6</accession>
<feature type="transmembrane region" description="Helical" evidence="1">
    <location>
        <begin position="438"/>
        <end position="458"/>
    </location>
</feature>
<dbReference type="Proteomes" id="UP000031737">
    <property type="component" value="Unassembled WGS sequence"/>
</dbReference>
<dbReference type="VEuPathDB" id="TriTrypDB:TRSC58_05804"/>
<comment type="caution">
    <text evidence="2">The sequence shown here is derived from an EMBL/GenBank/DDBJ whole genome shotgun (WGS) entry which is preliminary data.</text>
</comment>
<dbReference type="OrthoDB" id="271644at2759"/>
<evidence type="ECO:0000256" key="1">
    <source>
        <dbReference type="SAM" id="Phobius"/>
    </source>
</evidence>
<name>A0A061IXC6_TRYRA</name>
<feature type="transmembrane region" description="Helical" evidence="1">
    <location>
        <begin position="478"/>
        <end position="502"/>
    </location>
</feature>
<dbReference type="PANTHER" id="PTHR21535:SF92">
    <property type="entry name" value="CATION TRANSPORTER"/>
    <property type="match status" value="1"/>
</dbReference>
<dbReference type="PANTHER" id="PTHR21535">
    <property type="entry name" value="MAGNESIUM AND COBALT TRANSPORT PROTEIN/MITOCHONDRIAL IMPORT INNER MEMBRANE TRANSLOCASE SUBUNIT TIM8"/>
    <property type="match status" value="1"/>
</dbReference>